<dbReference type="RefSeq" id="WP_156990473.1">
    <property type="nucleotide sequence ID" value="NZ_VWXL01000052.1"/>
</dbReference>
<keyword evidence="2" id="KW-1185">Reference proteome</keyword>
<evidence type="ECO:0000313" key="2">
    <source>
        <dbReference type="Proteomes" id="UP000469440"/>
    </source>
</evidence>
<protein>
    <submittedName>
        <fullName evidence="1">Uncharacterized protein</fullName>
    </submittedName>
</protein>
<dbReference type="EMBL" id="VWXL01000052">
    <property type="protein sequence ID" value="MVB11148.1"/>
    <property type="molecule type" value="Genomic_DNA"/>
</dbReference>
<proteinExistence type="predicted"/>
<reference evidence="1 2" key="1">
    <citation type="submission" date="2019-09" db="EMBL/GenBank/DDBJ databases">
        <title>Genome sequence of Clostridium sp. EA1.</title>
        <authorList>
            <person name="Poehlein A."/>
            <person name="Bengelsdorf F.R."/>
            <person name="Daniel R."/>
        </authorList>
    </citation>
    <scope>NUCLEOTIDE SEQUENCE [LARGE SCALE GENOMIC DNA]</scope>
    <source>
        <strain evidence="1 2">EA1</strain>
    </source>
</reference>
<name>A0A6N8HZR6_9FIRM</name>
<sequence>MPDKKLLVSKSSVDLLREALADARADCASEYINGYGDGIEYALKMLGLKKEAKS</sequence>
<organism evidence="1 2">
    <name type="scientific">Caproicibacter fermentans</name>
    <dbReference type="NCBI Taxonomy" id="2576756"/>
    <lineage>
        <taxon>Bacteria</taxon>
        <taxon>Bacillati</taxon>
        <taxon>Bacillota</taxon>
        <taxon>Clostridia</taxon>
        <taxon>Eubacteriales</taxon>
        <taxon>Acutalibacteraceae</taxon>
        <taxon>Caproicibacter</taxon>
    </lineage>
</organism>
<comment type="caution">
    <text evidence="1">The sequence shown here is derived from an EMBL/GenBank/DDBJ whole genome shotgun (WGS) entry which is preliminary data.</text>
</comment>
<accession>A0A6N8HZR6</accession>
<gene>
    <name evidence="1" type="ORF">CAFE_18530</name>
</gene>
<evidence type="ECO:0000313" key="1">
    <source>
        <dbReference type="EMBL" id="MVB11148.1"/>
    </source>
</evidence>
<dbReference type="Proteomes" id="UP000469440">
    <property type="component" value="Unassembled WGS sequence"/>
</dbReference>
<dbReference type="AlphaFoldDB" id="A0A6N8HZR6"/>